<evidence type="ECO:0000313" key="2">
    <source>
        <dbReference type="Proteomes" id="UP000177383"/>
    </source>
</evidence>
<name>A0A1F5ZSN2_9BACT</name>
<dbReference type="EMBL" id="MFJE01000001">
    <property type="protein sequence ID" value="OGG15345.1"/>
    <property type="molecule type" value="Genomic_DNA"/>
</dbReference>
<dbReference type="InterPro" id="IPR029044">
    <property type="entry name" value="Nucleotide-diphossugar_trans"/>
</dbReference>
<evidence type="ECO:0000313" key="1">
    <source>
        <dbReference type="EMBL" id="OGG15345.1"/>
    </source>
</evidence>
<dbReference type="AlphaFoldDB" id="A0A1F5ZSN2"/>
<gene>
    <name evidence="1" type="ORF">A2773_03590</name>
</gene>
<comment type="caution">
    <text evidence="1">The sequence shown here is derived from an EMBL/GenBank/DDBJ whole genome shotgun (WGS) entry which is preliminary data.</text>
</comment>
<dbReference type="PANTHER" id="PTHR43179">
    <property type="entry name" value="RHAMNOSYLTRANSFERASE WBBL"/>
    <property type="match status" value="1"/>
</dbReference>
<dbReference type="Gene3D" id="3.90.550.10">
    <property type="entry name" value="Spore Coat Polysaccharide Biosynthesis Protein SpsA, Chain A"/>
    <property type="match status" value="1"/>
</dbReference>
<sequence length="316" mass="36297">MKVTILTCTPDIRSQVFKNHAKALKEYTSDYEWIVVDNNYTRNFNHARELNRTISGSPNGLFVTLDDDLIVKKYWLEGLLNASSCAEVIGGVHRYNIGTINHSGGYILSDGTAGHFTREISNTMYTQYVCSAVMMINRDFVKRNTIVFDENYSKFFLETDYCLQVWEVGGRVMVTPKCDVVHLVSKVVSKMANRASLYSTDSSYFANKWITTGRLQECMRRIQKFLNKDYAQNLGKLDKLLTNYMKIRELASTVTSLPPAGKQVHSVKQKTNNHPRPYKHENSNITSLRTIHKISEQFQDFDEGKRIYKETLSLIP</sequence>
<proteinExistence type="predicted"/>
<reference evidence="1 2" key="1">
    <citation type="journal article" date="2016" name="Nat. Commun.">
        <title>Thousands of microbial genomes shed light on interconnected biogeochemical processes in an aquifer system.</title>
        <authorList>
            <person name="Anantharaman K."/>
            <person name="Brown C.T."/>
            <person name="Hug L.A."/>
            <person name="Sharon I."/>
            <person name="Castelle C.J."/>
            <person name="Probst A.J."/>
            <person name="Thomas B.C."/>
            <person name="Singh A."/>
            <person name="Wilkins M.J."/>
            <person name="Karaoz U."/>
            <person name="Brodie E.L."/>
            <person name="Williams K.H."/>
            <person name="Hubbard S.S."/>
            <person name="Banfield J.F."/>
        </authorList>
    </citation>
    <scope>NUCLEOTIDE SEQUENCE [LARGE SCALE GENOMIC DNA]</scope>
</reference>
<organism evidence="1 2">
    <name type="scientific">Candidatus Gottesmanbacteria bacterium RIFCSPHIGHO2_01_FULL_39_10</name>
    <dbReference type="NCBI Taxonomy" id="1798375"/>
    <lineage>
        <taxon>Bacteria</taxon>
        <taxon>Candidatus Gottesmaniibacteriota</taxon>
    </lineage>
</organism>
<dbReference type="SUPFAM" id="SSF53448">
    <property type="entry name" value="Nucleotide-diphospho-sugar transferases"/>
    <property type="match status" value="1"/>
</dbReference>
<dbReference type="STRING" id="1798375.A2773_03590"/>
<protein>
    <recommendedName>
        <fullName evidence="3">Glycosyltransferase 2-like domain-containing protein</fullName>
    </recommendedName>
</protein>
<accession>A0A1F5ZSN2</accession>
<evidence type="ECO:0008006" key="3">
    <source>
        <dbReference type="Google" id="ProtNLM"/>
    </source>
</evidence>
<dbReference type="Proteomes" id="UP000177383">
    <property type="component" value="Unassembled WGS sequence"/>
</dbReference>
<dbReference type="PANTHER" id="PTHR43179:SF7">
    <property type="entry name" value="RHAMNOSYLTRANSFERASE WBBL"/>
    <property type="match status" value="1"/>
</dbReference>